<sequence>MYKQIYDFDGNPKLIQENEEGIFEYDANLFTEIEPPSSLYAPIRFDGKKWNGTNKENWEQAQSDEVIMPDEKDMIIADLTVQLLSTQEEVDSLQKDMANLTLQILGDEANA</sequence>
<dbReference type="EMBL" id="JAEDAQ010000007">
    <property type="protein sequence ID" value="MBH9580867.1"/>
    <property type="molecule type" value="Genomic_DNA"/>
</dbReference>
<organism evidence="2 3">
    <name type="scientific">Staphylococcus felis</name>
    <dbReference type="NCBI Taxonomy" id="46127"/>
    <lineage>
        <taxon>Bacteria</taxon>
        <taxon>Bacillati</taxon>
        <taxon>Bacillota</taxon>
        <taxon>Bacilli</taxon>
        <taxon>Bacillales</taxon>
        <taxon>Staphylococcaceae</taxon>
        <taxon>Staphylococcus</taxon>
    </lineage>
</organism>
<proteinExistence type="predicted"/>
<dbReference type="Proteomes" id="UP000597038">
    <property type="component" value="Unassembled WGS sequence"/>
</dbReference>
<keyword evidence="3" id="KW-1185">Reference proteome</keyword>
<dbReference type="RefSeq" id="WP_198092679.1">
    <property type="nucleotide sequence ID" value="NZ_JAEDAQ010000007.1"/>
</dbReference>
<gene>
    <name evidence="2" type="ORF">I9026_05720</name>
</gene>
<accession>A0ABS0QP67</accession>
<evidence type="ECO:0000313" key="3">
    <source>
        <dbReference type="Proteomes" id="UP000597038"/>
    </source>
</evidence>
<feature type="coiled-coil region" evidence="1">
    <location>
        <begin position="76"/>
        <end position="103"/>
    </location>
</feature>
<evidence type="ECO:0000256" key="1">
    <source>
        <dbReference type="SAM" id="Coils"/>
    </source>
</evidence>
<comment type="caution">
    <text evidence="2">The sequence shown here is derived from an EMBL/GenBank/DDBJ whole genome shotgun (WGS) entry which is preliminary data.</text>
</comment>
<evidence type="ECO:0000313" key="2">
    <source>
        <dbReference type="EMBL" id="MBH9580867.1"/>
    </source>
</evidence>
<evidence type="ECO:0008006" key="4">
    <source>
        <dbReference type="Google" id="ProtNLM"/>
    </source>
</evidence>
<reference evidence="2 3" key="1">
    <citation type="submission" date="2020-12" db="EMBL/GenBank/DDBJ databases">
        <title>Genomic analysis of Staphylococcus felis from a cat with skin infection.</title>
        <authorList>
            <person name="Aslantas O."/>
            <person name="Keskin O."/>
            <person name="Buyukaltay K."/>
            <person name="Gullu Yucetepe A."/>
        </authorList>
    </citation>
    <scope>NUCLEOTIDE SEQUENCE [LARGE SCALE GENOMIC DNA]</scope>
    <source>
        <strain evidence="2 3">HARRANVET</strain>
    </source>
</reference>
<name>A0ABS0QP67_9STAP</name>
<keyword evidence="1" id="KW-0175">Coiled coil</keyword>
<protein>
    <recommendedName>
        <fullName evidence="4">Phage tail protein</fullName>
    </recommendedName>
</protein>